<keyword evidence="4" id="KW-0560">Oxidoreductase</keyword>
<dbReference type="PANTHER" id="PTHR10543:SF24">
    <property type="entry name" value="CAROTENOID ISOMEROOXYGENASE"/>
    <property type="match status" value="1"/>
</dbReference>
<keyword evidence="5" id="KW-0408">Iron</keyword>
<name>A0ABQ3UPS6_9CHLR</name>
<comment type="cofactor">
    <cofactor evidence="1">
        <name>Fe(2+)</name>
        <dbReference type="ChEBI" id="CHEBI:29033"/>
    </cofactor>
</comment>
<organism evidence="6 7">
    <name type="scientific">Ktedonobacter robiniae</name>
    <dbReference type="NCBI Taxonomy" id="2778365"/>
    <lineage>
        <taxon>Bacteria</taxon>
        <taxon>Bacillati</taxon>
        <taxon>Chloroflexota</taxon>
        <taxon>Ktedonobacteria</taxon>
        <taxon>Ktedonobacterales</taxon>
        <taxon>Ktedonobacteraceae</taxon>
        <taxon>Ktedonobacter</taxon>
    </lineage>
</organism>
<gene>
    <name evidence="6" type="ORF">KSB_31700</name>
</gene>
<reference evidence="6 7" key="1">
    <citation type="journal article" date="2021" name="Int. J. Syst. Evol. Microbiol.">
        <title>Reticulibacter mediterranei gen. nov., sp. nov., within the new family Reticulibacteraceae fam. nov., and Ktedonospora formicarum gen. nov., sp. nov., Ktedonobacter robiniae sp. nov., Dictyobacter formicarum sp. nov. and Dictyobacter arantiisoli sp. nov., belonging to the class Ktedonobacteria.</title>
        <authorList>
            <person name="Yabe S."/>
            <person name="Zheng Y."/>
            <person name="Wang C.M."/>
            <person name="Sakai Y."/>
            <person name="Abe K."/>
            <person name="Yokota A."/>
            <person name="Donadio S."/>
            <person name="Cavaletti L."/>
            <person name="Monciardini P."/>
        </authorList>
    </citation>
    <scope>NUCLEOTIDE SEQUENCE [LARGE SCALE GENOMIC DNA]</scope>
    <source>
        <strain evidence="6 7">SOSP1-30</strain>
    </source>
</reference>
<keyword evidence="3" id="KW-0479">Metal-binding</keyword>
<proteinExistence type="inferred from homology"/>
<dbReference type="InterPro" id="IPR004294">
    <property type="entry name" value="Carotenoid_Oase"/>
</dbReference>
<evidence type="ECO:0000313" key="7">
    <source>
        <dbReference type="Proteomes" id="UP000654345"/>
    </source>
</evidence>
<dbReference type="RefSeq" id="WP_201371372.1">
    <property type="nucleotide sequence ID" value="NZ_BNJG01000001.1"/>
</dbReference>
<evidence type="ECO:0000256" key="5">
    <source>
        <dbReference type="ARBA" id="ARBA00023004"/>
    </source>
</evidence>
<evidence type="ECO:0000313" key="6">
    <source>
        <dbReference type="EMBL" id="GHO54695.1"/>
    </source>
</evidence>
<evidence type="ECO:0000256" key="4">
    <source>
        <dbReference type="ARBA" id="ARBA00023002"/>
    </source>
</evidence>
<sequence length="472" mass="53730">MEHTFRLGYQSLNEETVLDQLPVRGRLPSWLCGTLLRNGPAKFEVGEDQFRHWFDGFAMLHRFSLQDGKVSYANKFLHSDVYKTSIEEGRITFSMFATDPCKSIFKGSMTASVNANVSINKIAGEFAALTETPLPIAFNPETLDTLGVVYFEDDLKGHHGCAHPHYDFAQQATISYMTEFFMPSQFRVFGLPRGSKRRYEIGSYPVMEPAYIHSFGMTENYVVIAEFPYRVNPLEVLSSGKPFIENYTWRPEEGTQFIVMRKRDGSIMGRYHTEAFFTFHHVNAFEQGDEVLVDLSAYPDPGNINALYLDHLRSFGLGSEVDKNGNGELRRYHLPLREESASYEVLTPHPLELPTINYHQHNTHDYGVAYGVSINKEQPDVFTNRLLRVDLKERTAHIWEESGCYPGEPVFTPSPNARAEDDGVILSVVLNAHKGNSFLLVLDAHTFEEIARAEVPHHIPYGFHGQFYTHLA</sequence>
<comment type="similarity">
    <text evidence="2">Belongs to the carotenoid oxygenase family.</text>
</comment>
<dbReference type="Pfam" id="PF03055">
    <property type="entry name" value="RPE65"/>
    <property type="match status" value="1"/>
</dbReference>
<evidence type="ECO:0000256" key="1">
    <source>
        <dbReference type="ARBA" id="ARBA00001954"/>
    </source>
</evidence>
<dbReference type="PANTHER" id="PTHR10543">
    <property type="entry name" value="BETA-CAROTENE DIOXYGENASE"/>
    <property type="match status" value="1"/>
</dbReference>
<evidence type="ECO:0000256" key="2">
    <source>
        <dbReference type="ARBA" id="ARBA00006787"/>
    </source>
</evidence>
<accession>A0ABQ3UPS6</accession>
<keyword evidence="7" id="KW-1185">Reference proteome</keyword>
<evidence type="ECO:0000256" key="3">
    <source>
        <dbReference type="ARBA" id="ARBA00022723"/>
    </source>
</evidence>
<comment type="caution">
    <text evidence="6">The sequence shown here is derived from an EMBL/GenBank/DDBJ whole genome shotgun (WGS) entry which is preliminary data.</text>
</comment>
<protein>
    <submittedName>
        <fullName evidence="6">Beta-carotene 15,15'-monooxygenase</fullName>
    </submittedName>
</protein>
<dbReference type="EMBL" id="BNJG01000001">
    <property type="protein sequence ID" value="GHO54695.1"/>
    <property type="molecule type" value="Genomic_DNA"/>
</dbReference>
<dbReference type="Proteomes" id="UP000654345">
    <property type="component" value="Unassembled WGS sequence"/>
</dbReference>